<reference evidence="1 2" key="1">
    <citation type="journal article" date="2021" name="Sci. Rep.">
        <title>Chromosome anchoring in Senegalese sole (Solea senegalensis) reveals sex-associated markers and genome rearrangements in flatfish.</title>
        <authorList>
            <person name="Guerrero-Cozar I."/>
            <person name="Gomez-Garrido J."/>
            <person name="Berbel C."/>
            <person name="Martinez-Blanch J.F."/>
            <person name="Alioto T."/>
            <person name="Claros M.G."/>
            <person name="Gagnaire P.A."/>
            <person name="Manchado M."/>
        </authorList>
    </citation>
    <scope>NUCLEOTIDE SEQUENCE [LARGE SCALE GENOMIC DNA]</scope>
    <source>
        <strain evidence="1">Sse05_10M</strain>
    </source>
</reference>
<comment type="caution">
    <text evidence="1">The sequence shown here is derived from an EMBL/GenBank/DDBJ whole genome shotgun (WGS) entry which is preliminary data.</text>
</comment>
<dbReference type="AlphaFoldDB" id="A0AAV6SYU0"/>
<gene>
    <name evidence="1" type="ORF">JOB18_008194</name>
</gene>
<sequence length="122" mass="13962">MHKLVSNSQDSFHIFKGAREETPSWFGNTFKKKKLDVQPIKEKSVGFCYIRPDKSRTRQRGRTAHFPPCSISHKLPFMEFLWKPLIAISAAARSGPVSACHHIESSYMKNSHSMQTLVDPVF</sequence>
<proteinExistence type="predicted"/>
<evidence type="ECO:0000313" key="1">
    <source>
        <dbReference type="EMBL" id="KAG7521863.1"/>
    </source>
</evidence>
<name>A0AAV6SYU0_SOLSE</name>
<evidence type="ECO:0000313" key="2">
    <source>
        <dbReference type="Proteomes" id="UP000693946"/>
    </source>
</evidence>
<protein>
    <submittedName>
        <fullName evidence="1">Uncharacterized protein</fullName>
    </submittedName>
</protein>
<dbReference type="EMBL" id="JAGKHQ010000002">
    <property type="protein sequence ID" value="KAG7521863.1"/>
    <property type="molecule type" value="Genomic_DNA"/>
</dbReference>
<keyword evidence="2" id="KW-1185">Reference proteome</keyword>
<accession>A0AAV6SYU0</accession>
<organism evidence="1 2">
    <name type="scientific">Solea senegalensis</name>
    <name type="common">Senegalese sole</name>
    <dbReference type="NCBI Taxonomy" id="28829"/>
    <lineage>
        <taxon>Eukaryota</taxon>
        <taxon>Metazoa</taxon>
        <taxon>Chordata</taxon>
        <taxon>Craniata</taxon>
        <taxon>Vertebrata</taxon>
        <taxon>Euteleostomi</taxon>
        <taxon>Actinopterygii</taxon>
        <taxon>Neopterygii</taxon>
        <taxon>Teleostei</taxon>
        <taxon>Neoteleostei</taxon>
        <taxon>Acanthomorphata</taxon>
        <taxon>Carangaria</taxon>
        <taxon>Pleuronectiformes</taxon>
        <taxon>Pleuronectoidei</taxon>
        <taxon>Soleidae</taxon>
        <taxon>Solea</taxon>
    </lineage>
</organism>
<dbReference type="Proteomes" id="UP000693946">
    <property type="component" value="Linkage Group LG10"/>
</dbReference>